<reference evidence="2 3" key="1">
    <citation type="submission" date="2024-06" db="EMBL/GenBank/DDBJ databases">
        <title>The Natural Products Discovery Center: Release of the First 8490 Sequenced Strains for Exploring Actinobacteria Biosynthetic Diversity.</title>
        <authorList>
            <person name="Kalkreuter E."/>
            <person name="Kautsar S.A."/>
            <person name="Yang D."/>
            <person name="Bader C.D."/>
            <person name="Teijaro C.N."/>
            <person name="Fluegel L."/>
            <person name="Davis C.M."/>
            <person name="Simpson J.R."/>
            <person name="Lauterbach L."/>
            <person name="Steele A.D."/>
            <person name="Gui C."/>
            <person name="Meng S."/>
            <person name="Li G."/>
            <person name="Viehrig K."/>
            <person name="Ye F."/>
            <person name="Su P."/>
            <person name="Kiefer A.F."/>
            <person name="Nichols A."/>
            <person name="Cepeda A.J."/>
            <person name="Yan W."/>
            <person name="Fan B."/>
            <person name="Jiang Y."/>
            <person name="Adhikari A."/>
            <person name="Zheng C.-J."/>
            <person name="Schuster L."/>
            <person name="Cowan T.M."/>
            <person name="Smanski M.J."/>
            <person name="Chevrette M.G."/>
            <person name="De Carvalho L.P.S."/>
            <person name="Shen B."/>
        </authorList>
    </citation>
    <scope>NUCLEOTIDE SEQUENCE [LARGE SCALE GENOMIC DNA]</scope>
    <source>
        <strain evidence="2 3">NPDC050100</strain>
    </source>
</reference>
<dbReference type="SMART" id="SM00860">
    <property type="entry name" value="SMI1_KNR4"/>
    <property type="match status" value="1"/>
</dbReference>
<organism evidence="2 3">
    <name type="scientific">Microtetraspora glauca</name>
    <dbReference type="NCBI Taxonomy" id="1996"/>
    <lineage>
        <taxon>Bacteria</taxon>
        <taxon>Bacillati</taxon>
        <taxon>Actinomycetota</taxon>
        <taxon>Actinomycetes</taxon>
        <taxon>Streptosporangiales</taxon>
        <taxon>Streptosporangiaceae</taxon>
        <taxon>Microtetraspora</taxon>
    </lineage>
</organism>
<keyword evidence="3" id="KW-1185">Reference proteome</keyword>
<dbReference type="EMBL" id="JBFALK010000022">
    <property type="protein sequence ID" value="MEV0973513.1"/>
    <property type="molecule type" value="Genomic_DNA"/>
</dbReference>
<comment type="caution">
    <text evidence="2">The sequence shown here is derived from an EMBL/GenBank/DDBJ whole genome shotgun (WGS) entry which is preliminary data.</text>
</comment>
<dbReference type="SUPFAM" id="SSF160631">
    <property type="entry name" value="SMI1/KNR4-like"/>
    <property type="match status" value="1"/>
</dbReference>
<dbReference type="RefSeq" id="WP_061259200.1">
    <property type="nucleotide sequence ID" value="NZ_JBFALK010000022.1"/>
</dbReference>
<sequence>MLERIRQLVLDIEAADNDFVFLPPMSEEEVGEVEEQIGVRLPEEYRTFITSVTRGEEDTGYEPLWSPADGLLLLAEGQDQPGAPFPFSPQQAADLVKRVRAGESRAIEGPCDGALPIYGGSAGEGFACLVLSGPLQGTVWSYWDLGWTPEFDAETGQIETFFEFAERVLREYLD</sequence>
<dbReference type="InterPro" id="IPR037883">
    <property type="entry name" value="Knr4/Smi1-like_sf"/>
</dbReference>
<evidence type="ECO:0000259" key="1">
    <source>
        <dbReference type="SMART" id="SM00860"/>
    </source>
</evidence>
<protein>
    <submittedName>
        <fullName evidence="2">SMI1/KNR4 family protein</fullName>
    </submittedName>
</protein>
<name>A0ABV3GPE2_MICGL</name>
<dbReference type="Proteomes" id="UP001551675">
    <property type="component" value="Unassembled WGS sequence"/>
</dbReference>
<accession>A0ABV3GPE2</accession>
<dbReference type="Gene3D" id="3.40.1580.10">
    <property type="entry name" value="SMI1/KNR4-like"/>
    <property type="match status" value="1"/>
</dbReference>
<gene>
    <name evidence="2" type="ORF">AB0I59_33340</name>
</gene>
<dbReference type="Pfam" id="PF09346">
    <property type="entry name" value="SMI1_KNR4"/>
    <property type="match status" value="1"/>
</dbReference>
<evidence type="ECO:0000313" key="3">
    <source>
        <dbReference type="Proteomes" id="UP001551675"/>
    </source>
</evidence>
<evidence type="ECO:0000313" key="2">
    <source>
        <dbReference type="EMBL" id="MEV0973513.1"/>
    </source>
</evidence>
<proteinExistence type="predicted"/>
<dbReference type="InterPro" id="IPR018958">
    <property type="entry name" value="Knr4/Smi1-like_dom"/>
</dbReference>
<feature type="domain" description="Knr4/Smi1-like" evidence="1">
    <location>
        <begin position="24"/>
        <end position="167"/>
    </location>
</feature>